<dbReference type="Proteomes" id="UP000828390">
    <property type="component" value="Unassembled WGS sequence"/>
</dbReference>
<dbReference type="EMBL" id="JAIWYP010000005">
    <property type="protein sequence ID" value="KAH3825251.1"/>
    <property type="molecule type" value="Genomic_DNA"/>
</dbReference>
<evidence type="ECO:0000313" key="2">
    <source>
        <dbReference type="EMBL" id="KAH3859702.1"/>
    </source>
</evidence>
<dbReference type="Gene3D" id="2.40.10.10">
    <property type="entry name" value="Trypsin-like serine proteases"/>
    <property type="match status" value="1"/>
</dbReference>
<dbReference type="InterPro" id="IPR043504">
    <property type="entry name" value="Peptidase_S1_PA_chymotrypsin"/>
</dbReference>
<name>A0A9D4LJ68_DREPO</name>
<dbReference type="AlphaFoldDB" id="A0A9D4LJ68"/>
<accession>A0A9D4LJ68</accession>
<organism evidence="2 3">
    <name type="scientific">Dreissena polymorpha</name>
    <name type="common">Zebra mussel</name>
    <name type="synonym">Mytilus polymorpha</name>
    <dbReference type="NCBI Taxonomy" id="45954"/>
    <lineage>
        <taxon>Eukaryota</taxon>
        <taxon>Metazoa</taxon>
        <taxon>Spiralia</taxon>
        <taxon>Lophotrochozoa</taxon>
        <taxon>Mollusca</taxon>
        <taxon>Bivalvia</taxon>
        <taxon>Autobranchia</taxon>
        <taxon>Heteroconchia</taxon>
        <taxon>Euheterodonta</taxon>
        <taxon>Imparidentia</taxon>
        <taxon>Neoheterodontei</taxon>
        <taxon>Myida</taxon>
        <taxon>Dreissenoidea</taxon>
        <taxon>Dreissenidae</taxon>
        <taxon>Dreissena</taxon>
    </lineage>
</organism>
<evidence type="ECO:0000313" key="1">
    <source>
        <dbReference type="EMBL" id="KAH3825251.1"/>
    </source>
</evidence>
<dbReference type="SUPFAM" id="SSF50494">
    <property type="entry name" value="Trypsin-like serine proteases"/>
    <property type="match status" value="1"/>
</dbReference>
<proteinExistence type="predicted"/>
<reference evidence="2" key="1">
    <citation type="journal article" date="2019" name="bioRxiv">
        <title>The Genome of the Zebra Mussel, Dreissena polymorpha: A Resource for Invasive Species Research.</title>
        <authorList>
            <person name="McCartney M.A."/>
            <person name="Auch B."/>
            <person name="Kono T."/>
            <person name="Mallez S."/>
            <person name="Zhang Y."/>
            <person name="Obille A."/>
            <person name="Becker A."/>
            <person name="Abrahante J.E."/>
            <person name="Garbe J."/>
            <person name="Badalamenti J.P."/>
            <person name="Herman A."/>
            <person name="Mangelson H."/>
            <person name="Liachko I."/>
            <person name="Sullivan S."/>
            <person name="Sone E.D."/>
            <person name="Koren S."/>
            <person name="Silverstein K.A.T."/>
            <person name="Beckman K.B."/>
            <person name="Gohl D.M."/>
        </authorList>
    </citation>
    <scope>NUCLEOTIDE SEQUENCE</scope>
    <source>
        <strain evidence="2">Duluth1</strain>
        <tissue evidence="2">Whole animal</tissue>
    </source>
</reference>
<protein>
    <submittedName>
        <fullName evidence="2">Uncharacterized protein</fullName>
    </submittedName>
</protein>
<comment type="caution">
    <text evidence="2">The sequence shown here is derived from an EMBL/GenBank/DDBJ whole genome shotgun (WGS) entry which is preliminary data.</text>
</comment>
<reference evidence="2" key="2">
    <citation type="submission" date="2020-11" db="EMBL/GenBank/DDBJ databases">
        <authorList>
            <person name="McCartney M.A."/>
            <person name="Auch B."/>
            <person name="Kono T."/>
            <person name="Mallez S."/>
            <person name="Becker A."/>
            <person name="Gohl D.M."/>
            <person name="Silverstein K.A.T."/>
            <person name="Koren S."/>
            <person name="Bechman K.B."/>
            <person name="Herman A."/>
            <person name="Abrahante J.E."/>
            <person name="Garbe J."/>
        </authorList>
    </citation>
    <scope>NUCLEOTIDE SEQUENCE</scope>
    <source>
        <strain evidence="2">Duluth1</strain>
        <tissue evidence="2">Whole animal</tissue>
    </source>
</reference>
<evidence type="ECO:0000313" key="3">
    <source>
        <dbReference type="Proteomes" id="UP000828390"/>
    </source>
</evidence>
<keyword evidence="3" id="KW-1185">Reference proteome</keyword>
<dbReference type="InterPro" id="IPR009003">
    <property type="entry name" value="Peptidase_S1_PA"/>
</dbReference>
<gene>
    <name evidence="2" type="ORF">DPMN_102523</name>
    <name evidence="1" type="ORF">DPMN_127125</name>
</gene>
<sequence length="63" mass="7584">MIVIYEHVCSYHESLEIDPLDTNNWRVILGEHVQYREEGTEQKHSLDKIVTHPKYSRGWLLLY</sequence>
<dbReference type="EMBL" id="JAIWYP010000003">
    <property type="protein sequence ID" value="KAH3859702.1"/>
    <property type="molecule type" value="Genomic_DNA"/>
</dbReference>